<dbReference type="Pfam" id="PF01642">
    <property type="entry name" value="MM_CoA_mutase"/>
    <property type="match status" value="1"/>
</dbReference>
<protein>
    <submittedName>
        <fullName evidence="2">Methylmalonyl-CoA mutase</fullName>
        <ecNumber evidence="2">5.4.99.2</ecNumber>
    </submittedName>
</protein>
<dbReference type="GO" id="GO:0004494">
    <property type="term" value="F:methylmalonyl-CoA mutase activity"/>
    <property type="evidence" value="ECO:0007669"/>
    <property type="project" value="UniProtKB-EC"/>
</dbReference>
<evidence type="ECO:0000259" key="1">
    <source>
        <dbReference type="Pfam" id="PF01642"/>
    </source>
</evidence>
<dbReference type="EC" id="5.4.99.2" evidence="2"/>
<feature type="non-terminal residue" evidence="2">
    <location>
        <position position="183"/>
    </location>
</feature>
<dbReference type="SUPFAM" id="SSF51703">
    <property type="entry name" value="Cobalamin (vitamin B12)-dependent enzymes"/>
    <property type="match status" value="1"/>
</dbReference>
<dbReference type="Gene3D" id="3.20.20.240">
    <property type="entry name" value="Methylmalonyl-CoA mutase"/>
    <property type="match status" value="1"/>
</dbReference>
<proteinExistence type="predicted"/>
<dbReference type="EMBL" id="CADCUC010000183">
    <property type="protein sequence ID" value="CAA9320204.1"/>
    <property type="molecule type" value="Genomic_DNA"/>
</dbReference>
<feature type="domain" description="Methylmalonyl-CoA mutase alpha/beta chain catalytic" evidence="1">
    <location>
        <begin position="70"/>
        <end position="181"/>
    </location>
</feature>
<dbReference type="GO" id="GO:0031419">
    <property type="term" value="F:cobalamin binding"/>
    <property type="evidence" value="ECO:0007669"/>
    <property type="project" value="InterPro"/>
</dbReference>
<sequence>MTAAGDAAPDAVSFTAAFPPATREAWVALAERALKGASVETLVSRSHDGLRIEPLYPKASPDPQPTRAHGPWRVAQRVDHPDPGEANALALADLNGGANSLTLVLAGAPAARGFGLRIETIDDLERALSGIRLDWIHLRLEAGGQGRQAAATLLALARRRGHDLAALDLDLGLDPIGAMAATG</sequence>
<dbReference type="InterPro" id="IPR006099">
    <property type="entry name" value="MeMalonylCoA_mutase_a/b_cat"/>
</dbReference>
<dbReference type="AlphaFoldDB" id="A0A6J4L1D3"/>
<accession>A0A6J4L1D3</accession>
<name>A0A6J4L1D3_9HYPH</name>
<reference evidence="2" key="1">
    <citation type="submission" date="2020-02" db="EMBL/GenBank/DDBJ databases">
        <authorList>
            <person name="Meier V. D."/>
        </authorList>
    </citation>
    <scope>NUCLEOTIDE SEQUENCE</scope>
    <source>
        <strain evidence="2">AVDCRST_MAG90</strain>
    </source>
</reference>
<dbReference type="InterPro" id="IPR016176">
    <property type="entry name" value="Cbl-dep_enz_cat"/>
</dbReference>
<organism evidence="2">
    <name type="scientific">uncultured Microvirga sp</name>
    <dbReference type="NCBI Taxonomy" id="412392"/>
    <lineage>
        <taxon>Bacteria</taxon>
        <taxon>Pseudomonadati</taxon>
        <taxon>Pseudomonadota</taxon>
        <taxon>Alphaproteobacteria</taxon>
        <taxon>Hyphomicrobiales</taxon>
        <taxon>Methylobacteriaceae</taxon>
        <taxon>Microvirga</taxon>
        <taxon>environmental samples</taxon>
    </lineage>
</organism>
<gene>
    <name evidence="2" type="ORF">AVDCRST_MAG90-971</name>
</gene>
<evidence type="ECO:0000313" key="2">
    <source>
        <dbReference type="EMBL" id="CAA9320204.1"/>
    </source>
</evidence>
<keyword evidence="2" id="KW-0413">Isomerase</keyword>